<dbReference type="InterPro" id="IPR033379">
    <property type="entry name" value="Acid_Pase_AS"/>
</dbReference>
<keyword evidence="2" id="KW-0378">Hydrolase</keyword>
<dbReference type="PROSITE" id="PS00616">
    <property type="entry name" value="HIS_ACID_PHOSPHAT_1"/>
    <property type="match status" value="1"/>
</dbReference>
<accession>A0A9P0QR74</accession>
<keyword evidence="5" id="KW-1015">Disulfide bond</keyword>
<name>A0A9P0QR74_9ASCO</name>
<sequence>MVSVSKLLRGGFLLVDQSIYSDVAVPQQAAVEQFNVIRYLSGAAPYIQNPGLGIPQGIPENCKLEQVQMLGRHGERYPTTNSGNKFKEIYDKLMVFKGTYKDEFSFLNDESYSYFVENPAFYEHETTPENSEGTFAGTKTAFRHGETFRKRYGELYDDGILPIFTSNSGRCFTTSEYFAKGFLGAGYTADKVKFSILAEEDCSTCNHDLGANSLTPRNACTNFDSDENQETKSQVDKTYLKLALERFKISNPQIPLVEDDVANLFKYCAYEINVSGQSPMCNIFTNVEYLKYSYSESVAKYYSTGPGHRLSEVIGSVMLKASVKLLKEDNPSNKIWLSFSHDTDIEMYLAALGIISPEQDLTPSHQTVFPNPYSHSDLVPQGARIYTEKYSCQGTSYIRYILNDAVIPLRNCSSGPGYSCSLGDFISLMEDRLRTFDFGVQCDAKDSQPNEISFYWDYDDIDYNAPLVNQ</sequence>
<dbReference type="PANTHER" id="PTHR20963:SF18">
    <property type="entry name" value="ACID PHOSPHATASE PHO11-RELATED"/>
    <property type="match status" value="1"/>
</dbReference>
<proteinExistence type="inferred from homology"/>
<dbReference type="AlphaFoldDB" id="A0A9P0QR74"/>
<dbReference type="OrthoDB" id="6509975at2759"/>
<comment type="similarity">
    <text evidence="1">Belongs to the histidine acid phosphatase family.</text>
</comment>
<gene>
    <name evidence="6" type="ORF">CLIB1423_09S02696</name>
</gene>
<dbReference type="InterPro" id="IPR000560">
    <property type="entry name" value="His_Pase_clade-2"/>
</dbReference>
<dbReference type="GO" id="GO:0003993">
    <property type="term" value="F:acid phosphatase activity"/>
    <property type="evidence" value="ECO:0007669"/>
    <property type="project" value="TreeGrafter"/>
</dbReference>
<feature type="disulfide bond" evidence="5">
    <location>
        <begin position="268"/>
        <end position="281"/>
    </location>
</feature>
<protein>
    <submittedName>
        <fullName evidence="6">Repressible acid phosphatase</fullName>
    </submittedName>
</protein>
<dbReference type="PIRSF" id="PIRSF000894">
    <property type="entry name" value="Acid_phosphatase"/>
    <property type="match status" value="1"/>
</dbReference>
<feature type="active site" description="Nucleophile" evidence="4">
    <location>
        <position position="73"/>
    </location>
</feature>
<dbReference type="InterPro" id="IPR029033">
    <property type="entry name" value="His_PPase_superfam"/>
</dbReference>
<dbReference type="PROSITE" id="PS00778">
    <property type="entry name" value="HIS_ACID_PHOSPHAT_2"/>
    <property type="match status" value="1"/>
</dbReference>
<dbReference type="Gene3D" id="3.40.50.1240">
    <property type="entry name" value="Phosphoglycerate mutase-like"/>
    <property type="match status" value="1"/>
</dbReference>
<comment type="caution">
    <text evidence="6">The sequence shown here is derived from an EMBL/GenBank/DDBJ whole genome shotgun (WGS) entry which is preliminary data.</text>
</comment>
<evidence type="ECO:0000256" key="2">
    <source>
        <dbReference type="ARBA" id="ARBA00022801"/>
    </source>
</evidence>
<organism evidence="6 7">
    <name type="scientific">[Candida] railenensis</name>
    <dbReference type="NCBI Taxonomy" id="45579"/>
    <lineage>
        <taxon>Eukaryota</taxon>
        <taxon>Fungi</taxon>
        <taxon>Dikarya</taxon>
        <taxon>Ascomycota</taxon>
        <taxon>Saccharomycotina</taxon>
        <taxon>Pichiomycetes</taxon>
        <taxon>Debaryomycetaceae</taxon>
        <taxon>Kurtzmaniella</taxon>
    </lineage>
</organism>
<dbReference type="EMBL" id="CAKXYY010000009">
    <property type="protein sequence ID" value="CAH2353096.1"/>
    <property type="molecule type" value="Genomic_DNA"/>
</dbReference>
<dbReference type="GO" id="GO:0009277">
    <property type="term" value="C:fungal-type cell wall"/>
    <property type="evidence" value="ECO:0007669"/>
    <property type="project" value="TreeGrafter"/>
</dbReference>
<dbReference type="InterPro" id="IPR016274">
    <property type="entry name" value="Histidine_acid_Pase_euk"/>
</dbReference>
<keyword evidence="3" id="KW-0325">Glycoprotein</keyword>
<reference evidence="6" key="1">
    <citation type="submission" date="2022-03" db="EMBL/GenBank/DDBJ databases">
        <authorList>
            <person name="Legras J.-L."/>
            <person name="Devillers H."/>
            <person name="Grondin C."/>
        </authorList>
    </citation>
    <scope>NUCLEOTIDE SEQUENCE</scope>
    <source>
        <strain evidence="6">CLIB 1423</strain>
    </source>
</reference>
<evidence type="ECO:0000313" key="7">
    <source>
        <dbReference type="Proteomes" id="UP000837801"/>
    </source>
</evidence>
<feature type="active site" description="Proton donor" evidence="4">
    <location>
        <position position="342"/>
    </location>
</feature>
<evidence type="ECO:0000256" key="5">
    <source>
        <dbReference type="PIRSR" id="PIRSR000894-2"/>
    </source>
</evidence>
<feature type="disulfide bond" evidence="5">
    <location>
        <begin position="412"/>
        <end position="420"/>
    </location>
</feature>
<feature type="disulfide bond" evidence="5">
    <location>
        <begin position="62"/>
        <end position="392"/>
    </location>
</feature>
<evidence type="ECO:0000256" key="4">
    <source>
        <dbReference type="PIRSR" id="PIRSR000894-1"/>
    </source>
</evidence>
<keyword evidence="7" id="KW-1185">Reference proteome</keyword>
<dbReference type="Proteomes" id="UP000837801">
    <property type="component" value="Unassembled WGS sequence"/>
</dbReference>
<evidence type="ECO:0000313" key="6">
    <source>
        <dbReference type="EMBL" id="CAH2353096.1"/>
    </source>
</evidence>
<evidence type="ECO:0000256" key="1">
    <source>
        <dbReference type="ARBA" id="ARBA00005375"/>
    </source>
</evidence>
<evidence type="ECO:0000256" key="3">
    <source>
        <dbReference type="ARBA" id="ARBA00023180"/>
    </source>
</evidence>
<dbReference type="Pfam" id="PF00328">
    <property type="entry name" value="His_Phos_2"/>
    <property type="match status" value="1"/>
</dbReference>
<dbReference type="CDD" id="cd07061">
    <property type="entry name" value="HP_HAP_like"/>
    <property type="match status" value="1"/>
</dbReference>
<dbReference type="PANTHER" id="PTHR20963">
    <property type="entry name" value="MULTIPLE INOSITOL POLYPHOSPHATE PHOSPHATASE-RELATED"/>
    <property type="match status" value="1"/>
</dbReference>
<dbReference type="SUPFAM" id="SSF53254">
    <property type="entry name" value="Phosphoglycerate mutase-like"/>
    <property type="match status" value="1"/>
</dbReference>